<proteinExistence type="predicted"/>
<evidence type="ECO:0000313" key="3">
    <source>
        <dbReference type="Proteomes" id="UP000257080"/>
    </source>
</evidence>
<keyword evidence="1" id="KW-0812">Transmembrane</keyword>
<keyword evidence="1" id="KW-1133">Transmembrane helix</keyword>
<protein>
    <submittedName>
        <fullName evidence="2">Uncharacterized protein</fullName>
    </submittedName>
</protein>
<sequence>MVSAALHTTLGTALGWVADDATPSPAPAVNPDLVTPGTIGFIVTFAVMILAVLLIIDMTRRIRRVNMRQQVAEKLDAEEAARAAADRGPGAKK</sequence>
<comment type="caution">
    <text evidence="2">The sequence shown here is derived from an EMBL/GenBank/DDBJ whole genome shotgun (WGS) entry which is preliminary data.</text>
</comment>
<dbReference type="EMBL" id="NBXE01000024">
    <property type="protein sequence ID" value="RFA26489.1"/>
    <property type="molecule type" value="Genomic_DNA"/>
</dbReference>
<keyword evidence="1" id="KW-0472">Membrane</keyword>
<reference evidence="2 3" key="1">
    <citation type="submission" date="2017-04" db="EMBL/GenBank/DDBJ databases">
        <title>Comparative genome analysis of Subtercola boreus.</title>
        <authorList>
            <person name="Cho Y.-J."/>
            <person name="Cho A."/>
            <person name="Kim O.-S."/>
            <person name="Lee J.-I."/>
        </authorList>
    </citation>
    <scope>NUCLEOTIDE SEQUENCE [LARGE SCALE GENOMIC DNA]</scope>
    <source>
        <strain evidence="2 3">P28004</strain>
    </source>
</reference>
<dbReference type="OrthoDB" id="5122705at2"/>
<feature type="transmembrane region" description="Helical" evidence="1">
    <location>
        <begin position="39"/>
        <end position="58"/>
    </location>
</feature>
<evidence type="ECO:0000313" key="2">
    <source>
        <dbReference type="EMBL" id="RFA26489.1"/>
    </source>
</evidence>
<name>A0A3E0W9P7_9MICO</name>
<dbReference type="RefSeq" id="WP_116418945.1">
    <property type="nucleotide sequence ID" value="NZ_NBXC01000019.1"/>
</dbReference>
<organism evidence="2 3">
    <name type="scientific">Subtercola boreus</name>
    <dbReference type="NCBI Taxonomy" id="120213"/>
    <lineage>
        <taxon>Bacteria</taxon>
        <taxon>Bacillati</taxon>
        <taxon>Actinomycetota</taxon>
        <taxon>Actinomycetes</taxon>
        <taxon>Micrococcales</taxon>
        <taxon>Microbacteriaceae</taxon>
        <taxon>Subtercola</taxon>
    </lineage>
</organism>
<evidence type="ECO:0000256" key="1">
    <source>
        <dbReference type="SAM" id="Phobius"/>
    </source>
</evidence>
<dbReference type="AlphaFoldDB" id="A0A3E0W9P7"/>
<accession>A0A3E0W9P7</accession>
<dbReference type="Proteomes" id="UP000257080">
    <property type="component" value="Unassembled WGS sequence"/>
</dbReference>
<gene>
    <name evidence="2" type="ORF">B7R25_10735</name>
</gene>